<evidence type="ECO:0000256" key="2">
    <source>
        <dbReference type="ARBA" id="ARBA00022475"/>
    </source>
</evidence>
<dbReference type="HOGENOM" id="CLU_079569_2_3_6"/>
<dbReference type="EMBL" id="APLQ01000011">
    <property type="protein sequence ID" value="ENO15363.2"/>
    <property type="molecule type" value="Genomic_DNA"/>
</dbReference>
<comment type="subcellular location">
    <subcellularLocation>
        <location evidence="1">Cell membrane</location>
        <topology evidence="1">Multi-pass membrane protein</topology>
    </subcellularLocation>
</comment>
<proteinExistence type="predicted"/>
<dbReference type="eggNOG" id="COG1280">
    <property type="taxonomic scope" value="Bacteria"/>
</dbReference>
<keyword evidence="3 6" id="KW-0812">Transmembrane</keyword>
<keyword evidence="2" id="KW-1003">Cell membrane</keyword>
<dbReference type="AlphaFoldDB" id="N6X2Q2"/>
<protein>
    <submittedName>
        <fullName evidence="7">LysE family translocator</fullName>
    </submittedName>
</protein>
<feature type="transmembrane region" description="Helical" evidence="6">
    <location>
        <begin position="41"/>
        <end position="64"/>
    </location>
</feature>
<keyword evidence="8" id="KW-1185">Reference proteome</keyword>
<evidence type="ECO:0000256" key="3">
    <source>
        <dbReference type="ARBA" id="ARBA00022692"/>
    </source>
</evidence>
<evidence type="ECO:0000256" key="5">
    <source>
        <dbReference type="ARBA" id="ARBA00023136"/>
    </source>
</evidence>
<accession>N6X2Q2</accession>
<evidence type="ECO:0000256" key="1">
    <source>
        <dbReference type="ARBA" id="ARBA00004651"/>
    </source>
</evidence>
<dbReference type="PANTHER" id="PTHR30086:SF20">
    <property type="entry name" value="ARGININE EXPORTER PROTEIN ARGO-RELATED"/>
    <property type="match status" value="1"/>
</dbReference>
<evidence type="ECO:0000313" key="8">
    <source>
        <dbReference type="Proteomes" id="UP000013165"/>
    </source>
</evidence>
<keyword evidence="4 6" id="KW-1133">Transmembrane helix</keyword>
<dbReference type="PANTHER" id="PTHR30086">
    <property type="entry name" value="ARGININE EXPORTER PROTEIN ARGO"/>
    <property type="match status" value="1"/>
</dbReference>
<feature type="transmembrane region" description="Helical" evidence="6">
    <location>
        <begin position="71"/>
        <end position="89"/>
    </location>
</feature>
<dbReference type="GO" id="GO:0005886">
    <property type="term" value="C:plasma membrane"/>
    <property type="evidence" value="ECO:0007669"/>
    <property type="project" value="UniProtKB-SubCell"/>
</dbReference>
<reference evidence="7 8" key="1">
    <citation type="journal article" date="2013" name="Genome Announc.">
        <title>Genome Sequence of the Polycyclic Aromatic Hydrocarbon-Degrading Bacterium Strain Marinobacter nanhaiticus D15-8WT.</title>
        <authorList>
            <person name="Cui Z."/>
            <person name="Gao W."/>
            <person name="Li Q."/>
            <person name="Xu G."/>
            <person name="Zheng L."/>
        </authorList>
    </citation>
    <scope>NUCLEOTIDE SEQUENCE [LARGE SCALE GENOMIC DNA]</scope>
    <source>
        <strain evidence="7 8">D15-8W</strain>
    </source>
</reference>
<dbReference type="OrthoDB" id="9804822at2"/>
<feature type="transmembrane region" description="Helical" evidence="6">
    <location>
        <begin position="142"/>
        <end position="167"/>
    </location>
</feature>
<dbReference type="Pfam" id="PF01810">
    <property type="entry name" value="LysE"/>
    <property type="match status" value="1"/>
</dbReference>
<dbReference type="STRING" id="626887.J057_08431"/>
<sequence length="204" mass="21940">MRLYLLFLLMATATVLSPGPGVVMTLSNALRSGRRGTVGGILGIAAGALVVAVISATSLGVLLATSAKAFTVLKFVGAAYLVYLGIRLWRSPALNLSLETDQSADRFGRRFIEGITIQLTNPKVVLFFLSIFPQFIDPTAAYGVQFALLSLTYAGIVVVVHLVYALFAKRARRWLVSERGGRIMNRTAGTTFLFFGGVLATAHR</sequence>
<organism evidence="7 8">
    <name type="scientific">Marinobacter nanhaiticus D15-8W</name>
    <dbReference type="NCBI Taxonomy" id="626887"/>
    <lineage>
        <taxon>Bacteria</taxon>
        <taxon>Pseudomonadati</taxon>
        <taxon>Pseudomonadota</taxon>
        <taxon>Gammaproteobacteria</taxon>
        <taxon>Pseudomonadales</taxon>
        <taxon>Marinobacteraceae</taxon>
        <taxon>Marinobacter</taxon>
    </lineage>
</organism>
<dbReference type="Proteomes" id="UP000013165">
    <property type="component" value="Unassembled WGS sequence"/>
</dbReference>
<dbReference type="InterPro" id="IPR001123">
    <property type="entry name" value="LeuE-type"/>
</dbReference>
<evidence type="ECO:0000256" key="4">
    <source>
        <dbReference type="ARBA" id="ARBA00022989"/>
    </source>
</evidence>
<dbReference type="PIRSF" id="PIRSF006324">
    <property type="entry name" value="LeuE"/>
    <property type="match status" value="1"/>
</dbReference>
<evidence type="ECO:0000313" key="7">
    <source>
        <dbReference type="EMBL" id="ENO15363.2"/>
    </source>
</evidence>
<evidence type="ECO:0000256" key="6">
    <source>
        <dbReference type="SAM" id="Phobius"/>
    </source>
</evidence>
<dbReference type="RefSeq" id="WP_115840282.1">
    <property type="nucleotide sequence ID" value="NZ_AP028878.1"/>
</dbReference>
<dbReference type="PATRIC" id="fig|626887.3.peg.1683"/>
<keyword evidence="5 6" id="KW-0472">Membrane</keyword>
<comment type="caution">
    <text evidence="7">The sequence shown here is derived from an EMBL/GenBank/DDBJ whole genome shotgun (WGS) entry which is preliminary data.</text>
</comment>
<dbReference type="GO" id="GO:0015171">
    <property type="term" value="F:amino acid transmembrane transporter activity"/>
    <property type="evidence" value="ECO:0007669"/>
    <property type="project" value="TreeGrafter"/>
</dbReference>
<name>N6X2Q2_9GAMM</name>
<gene>
    <name evidence="7" type="ORF">J057_08431</name>
</gene>